<dbReference type="PANTHER" id="PTHR35147:SF1">
    <property type="entry name" value="CHEMORECEPTOR GLUTAMINE DEAMIDASE CHED-RELATED"/>
    <property type="match status" value="1"/>
</dbReference>
<dbReference type="EMBL" id="AP025739">
    <property type="protein sequence ID" value="BDI32218.1"/>
    <property type="molecule type" value="Genomic_DNA"/>
</dbReference>
<dbReference type="Pfam" id="PF03975">
    <property type="entry name" value="CheD"/>
    <property type="match status" value="1"/>
</dbReference>
<dbReference type="KEGG" id="ccot:CCAX7_42690"/>
<dbReference type="HAMAP" id="MF_01440">
    <property type="entry name" value="CheD"/>
    <property type="match status" value="1"/>
</dbReference>
<dbReference type="SUPFAM" id="SSF64438">
    <property type="entry name" value="CNF1/YfiH-like putative cysteine hydrolases"/>
    <property type="match status" value="1"/>
</dbReference>
<dbReference type="Gene3D" id="3.30.1330.200">
    <property type="match status" value="1"/>
</dbReference>
<dbReference type="CDD" id="cd16352">
    <property type="entry name" value="CheD"/>
    <property type="match status" value="1"/>
</dbReference>
<keyword evidence="3" id="KW-1185">Reference proteome</keyword>
<dbReference type="GO" id="GO:0050568">
    <property type="term" value="F:protein-glutamine glutaminase activity"/>
    <property type="evidence" value="ECO:0007669"/>
    <property type="project" value="UniProtKB-UniRule"/>
</dbReference>
<dbReference type="FunCoup" id="A0A402CXN5">
    <property type="interactions" value="62"/>
</dbReference>
<dbReference type="InterPro" id="IPR005659">
    <property type="entry name" value="Chemorcpt_Glu_NH3ase_CheD"/>
</dbReference>
<dbReference type="RefSeq" id="WP_119322090.1">
    <property type="nucleotide sequence ID" value="NZ_AP025739.1"/>
</dbReference>
<organism evidence="2 3">
    <name type="scientific">Capsulimonas corticalis</name>
    <dbReference type="NCBI Taxonomy" id="2219043"/>
    <lineage>
        <taxon>Bacteria</taxon>
        <taxon>Bacillati</taxon>
        <taxon>Armatimonadota</taxon>
        <taxon>Armatimonadia</taxon>
        <taxon>Capsulimonadales</taxon>
        <taxon>Capsulimonadaceae</taxon>
        <taxon>Capsulimonas</taxon>
    </lineage>
</organism>
<keyword evidence="1" id="KW-0378">Hydrolase</keyword>
<comment type="similarity">
    <text evidence="1">Belongs to the CheD family.</text>
</comment>
<accession>A0A402CXN5</accession>
<gene>
    <name evidence="1 2" type="primary">cheD</name>
    <name evidence="2" type="ORF">CCAX7_42690</name>
</gene>
<protein>
    <recommendedName>
        <fullName evidence="1">Probable chemoreceptor glutamine deamidase CheD</fullName>
        <ecNumber evidence="1">3.5.1.44</ecNumber>
    </recommendedName>
</protein>
<name>A0A402CXN5_9BACT</name>
<evidence type="ECO:0000313" key="3">
    <source>
        <dbReference type="Proteomes" id="UP000287394"/>
    </source>
</evidence>
<evidence type="ECO:0000256" key="1">
    <source>
        <dbReference type="HAMAP-Rule" id="MF_01440"/>
    </source>
</evidence>
<comment type="function">
    <text evidence="1">Probably deamidates glutamine residues to glutamate on methyl-accepting chemotaxis receptors (MCPs), playing an important role in chemotaxis.</text>
</comment>
<dbReference type="AlphaFoldDB" id="A0A402CXN5"/>
<proteinExistence type="inferred from homology"/>
<dbReference type="InterPro" id="IPR038592">
    <property type="entry name" value="CheD-like_sf"/>
</dbReference>
<dbReference type="GO" id="GO:0006935">
    <property type="term" value="P:chemotaxis"/>
    <property type="evidence" value="ECO:0007669"/>
    <property type="project" value="UniProtKB-UniRule"/>
</dbReference>
<evidence type="ECO:0000313" key="2">
    <source>
        <dbReference type="EMBL" id="BDI32218.1"/>
    </source>
</evidence>
<dbReference type="EC" id="3.5.1.44" evidence="1"/>
<dbReference type="Proteomes" id="UP000287394">
    <property type="component" value="Chromosome"/>
</dbReference>
<sequence>MGDIIAVEMGETKLTSTRGDRLLAFGLGACIGLCLYDPKRSLAAMVHIVLPQTLPNTSWKSSGKSSEPLLGKCAETAVPHALSEMFKNGASAASIRAAIVGGARIFTSASANGVPGSRLEIGPRNIIAVKEALALADIPLVAEEVGGRCGRTVTFEVETGRVLVRAIGAEEKLLVDLSGVCAPIRELKGIGSSER</sequence>
<dbReference type="OrthoDB" id="9807202at2"/>
<dbReference type="InterPro" id="IPR011324">
    <property type="entry name" value="Cytotoxic_necrot_fac-like_cat"/>
</dbReference>
<reference evidence="2 3" key="1">
    <citation type="journal article" date="2019" name="Int. J. Syst. Evol. Microbiol.">
        <title>Capsulimonas corticalis gen. nov., sp. nov., an aerobic capsulated bacterium, of a novel bacterial order, Capsulimonadales ord. nov., of the class Armatimonadia of the phylum Armatimonadetes.</title>
        <authorList>
            <person name="Li J."/>
            <person name="Kudo C."/>
            <person name="Tonouchi A."/>
        </authorList>
    </citation>
    <scope>NUCLEOTIDE SEQUENCE [LARGE SCALE GENOMIC DNA]</scope>
    <source>
        <strain evidence="2 3">AX-7</strain>
    </source>
</reference>
<comment type="catalytic activity">
    <reaction evidence="1">
        <text>L-glutaminyl-[protein] + H2O = L-glutamyl-[protein] + NH4(+)</text>
        <dbReference type="Rhea" id="RHEA:16441"/>
        <dbReference type="Rhea" id="RHEA-COMP:10207"/>
        <dbReference type="Rhea" id="RHEA-COMP:10208"/>
        <dbReference type="ChEBI" id="CHEBI:15377"/>
        <dbReference type="ChEBI" id="CHEBI:28938"/>
        <dbReference type="ChEBI" id="CHEBI:29973"/>
        <dbReference type="ChEBI" id="CHEBI:30011"/>
        <dbReference type="EC" id="3.5.1.44"/>
    </reaction>
</comment>
<dbReference type="PANTHER" id="PTHR35147">
    <property type="entry name" value="CHEMORECEPTOR GLUTAMINE DEAMIDASE CHED-RELATED"/>
    <property type="match status" value="1"/>
</dbReference>
<keyword evidence="1" id="KW-0145">Chemotaxis</keyword>